<accession>A0AAD8PHJ1</accession>
<evidence type="ECO:0000313" key="3">
    <source>
        <dbReference type="Proteomes" id="UP001231189"/>
    </source>
</evidence>
<comment type="caution">
    <text evidence="2">The sequence shown here is derived from an EMBL/GenBank/DDBJ whole genome shotgun (WGS) entry which is preliminary data.</text>
</comment>
<dbReference type="Proteomes" id="UP001231189">
    <property type="component" value="Unassembled WGS sequence"/>
</dbReference>
<dbReference type="PANTHER" id="PTHR32370">
    <property type="entry name" value="OS12G0117600 PROTEIN"/>
    <property type="match status" value="1"/>
</dbReference>
<protein>
    <recommendedName>
        <fullName evidence="4">BTB/POZ domain-containing protein</fullName>
    </recommendedName>
</protein>
<comment type="pathway">
    <text evidence="1">Protein modification; protein ubiquitination.</text>
</comment>
<name>A0AAD8PHJ1_LOLMU</name>
<dbReference type="InterPro" id="IPR043454">
    <property type="entry name" value="NPH3/RPT2-like"/>
</dbReference>
<keyword evidence="3" id="KW-1185">Reference proteome</keyword>
<proteinExistence type="predicted"/>
<dbReference type="InterPro" id="IPR011333">
    <property type="entry name" value="SKP1/BTB/POZ_sf"/>
</dbReference>
<dbReference type="SUPFAM" id="SSF54695">
    <property type="entry name" value="POZ domain"/>
    <property type="match status" value="1"/>
</dbReference>
<dbReference type="EMBL" id="JAUUTY010001619">
    <property type="protein sequence ID" value="KAK1556094.1"/>
    <property type="molecule type" value="Genomic_DNA"/>
</dbReference>
<dbReference type="AlphaFoldDB" id="A0AAD8PHJ1"/>
<evidence type="ECO:0000313" key="2">
    <source>
        <dbReference type="EMBL" id="KAK1556094.1"/>
    </source>
</evidence>
<reference evidence="2" key="1">
    <citation type="submission" date="2023-07" db="EMBL/GenBank/DDBJ databases">
        <title>A chromosome-level genome assembly of Lolium multiflorum.</title>
        <authorList>
            <person name="Chen Y."/>
            <person name="Copetti D."/>
            <person name="Kolliker R."/>
            <person name="Studer B."/>
        </authorList>
    </citation>
    <scope>NUCLEOTIDE SEQUENCE</scope>
    <source>
        <strain evidence="2">02402/16</strain>
        <tissue evidence="2">Leaf</tissue>
    </source>
</reference>
<evidence type="ECO:0000256" key="1">
    <source>
        <dbReference type="ARBA" id="ARBA00004906"/>
    </source>
</evidence>
<sequence length="136" mass="15644">MGGRRQRRVPFLRQALRRPLAALLQPYEQEDIFRCCWGYNGVGGWPILLLHKFPLVSRCGRIRRMVADSKDPDLSKLELVNVPGGALAFELVAKFCYGSNFEITTVNVAHLRCIAEYLEMTEDYQDENLIVRQKCI</sequence>
<evidence type="ECO:0008006" key="4">
    <source>
        <dbReference type="Google" id="ProtNLM"/>
    </source>
</evidence>
<gene>
    <name evidence="2" type="ORF">QYE76_008143</name>
</gene>
<organism evidence="2 3">
    <name type="scientific">Lolium multiflorum</name>
    <name type="common">Italian ryegrass</name>
    <name type="synonym">Lolium perenne subsp. multiflorum</name>
    <dbReference type="NCBI Taxonomy" id="4521"/>
    <lineage>
        <taxon>Eukaryota</taxon>
        <taxon>Viridiplantae</taxon>
        <taxon>Streptophyta</taxon>
        <taxon>Embryophyta</taxon>
        <taxon>Tracheophyta</taxon>
        <taxon>Spermatophyta</taxon>
        <taxon>Magnoliopsida</taxon>
        <taxon>Liliopsida</taxon>
        <taxon>Poales</taxon>
        <taxon>Poaceae</taxon>
        <taxon>BOP clade</taxon>
        <taxon>Pooideae</taxon>
        <taxon>Poodae</taxon>
        <taxon>Poeae</taxon>
        <taxon>Poeae Chloroplast Group 2 (Poeae type)</taxon>
        <taxon>Loliodinae</taxon>
        <taxon>Loliinae</taxon>
        <taxon>Lolium</taxon>
    </lineage>
</organism>
<dbReference type="Gene3D" id="3.30.710.10">
    <property type="entry name" value="Potassium Channel Kv1.1, Chain A"/>
    <property type="match status" value="1"/>
</dbReference>